<dbReference type="Proteomes" id="UP000308121">
    <property type="component" value="Unassembled WGS sequence"/>
</dbReference>
<gene>
    <name evidence="2" type="ORF">FA014_01115</name>
</gene>
<dbReference type="Gene3D" id="3.40.50.300">
    <property type="entry name" value="P-loop containing nucleotide triphosphate hydrolases"/>
    <property type="match status" value="1"/>
</dbReference>
<dbReference type="SUPFAM" id="SSF52540">
    <property type="entry name" value="P-loop containing nucleoside triphosphate hydrolases"/>
    <property type="match status" value="1"/>
</dbReference>
<dbReference type="AlphaFoldDB" id="A0A7Z8NS07"/>
<protein>
    <recommendedName>
        <fullName evidence="1">ORC1/DEAH AAA+ ATPase domain-containing protein</fullName>
    </recommendedName>
</protein>
<dbReference type="OrthoDB" id="3337229at2"/>
<dbReference type="Pfam" id="PF13401">
    <property type="entry name" value="AAA_22"/>
    <property type="match status" value="1"/>
</dbReference>
<evidence type="ECO:0000259" key="1">
    <source>
        <dbReference type="Pfam" id="PF13401"/>
    </source>
</evidence>
<name>A0A7Z8NS07_9CELL</name>
<proteinExistence type="predicted"/>
<dbReference type="InterPro" id="IPR027417">
    <property type="entry name" value="P-loop_NTPase"/>
</dbReference>
<organism evidence="2 3">
    <name type="scientific">Cellulomonas hominis</name>
    <dbReference type="NCBI Taxonomy" id="156981"/>
    <lineage>
        <taxon>Bacteria</taxon>
        <taxon>Bacillati</taxon>
        <taxon>Actinomycetota</taxon>
        <taxon>Actinomycetes</taxon>
        <taxon>Micrococcales</taxon>
        <taxon>Cellulomonadaceae</taxon>
        <taxon>Cellulomonas</taxon>
    </lineage>
</organism>
<dbReference type="EMBL" id="SZYE01000003">
    <property type="protein sequence ID" value="TKR27329.1"/>
    <property type="molecule type" value="Genomic_DNA"/>
</dbReference>
<evidence type="ECO:0000313" key="3">
    <source>
        <dbReference type="Proteomes" id="UP000308121"/>
    </source>
</evidence>
<evidence type="ECO:0000313" key="2">
    <source>
        <dbReference type="EMBL" id="TKR27329.1"/>
    </source>
</evidence>
<dbReference type="GO" id="GO:0016887">
    <property type="term" value="F:ATP hydrolysis activity"/>
    <property type="evidence" value="ECO:0007669"/>
    <property type="project" value="InterPro"/>
</dbReference>
<reference evidence="2 3" key="1">
    <citation type="submission" date="2019-05" db="EMBL/GenBank/DDBJ databases">
        <title>Genome sequence of Cellulomonas hominis strain CS1.</title>
        <authorList>
            <person name="Belmont J."/>
            <person name="Maclea K.S."/>
        </authorList>
    </citation>
    <scope>NUCLEOTIDE SEQUENCE [LARGE SCALE GENOMIC DNA]</scope>
    <source>
        <strain evidence="2 3">CS1</strain>
    </source>
</reference>
<sequence>MCLEIPRRPKLTLTTAQGWREFVDAPPVPDPPRLTVVQLERMPGSDRERYDLIRRLHHANLGPFETPAYLEFKRDAMLILGSNVQDGTRLRPSFGLQGEAGTGKSTAAKLIGRDLWREQVRIFTELTAEGQVRVPVTKISMKGSNTERAINEALAVSYTGTAVGRGSAPALDRFCRYAREVETVLIIVDDFHFLDKHDPEATSNHFKGIAEEVPATFVFVGVGLAAMELWDTERLGLTPSLSQTARRWPLLTMDLAHIRTPEERKAWITLLHTIDDRIVLAKHEPGTLQDMAELLYEYSQGHMQTLFDAINQATYRAITTGTEQITEGILEKLPWSKAAIVGREQILAERAEQQRKQRRAAALDGAGG</sequence>
<accession>A0A7Z8NS07</accession>
<comment type="caution">
    <text evidence="2">The sequence shown here is derived from an EMBL/GenBank/DDBJ whole genome shotgun (WGS) entry which is preliminary data.</text>
</comment>
<dbReference type="InterPro" id="IPR049945">
    <property type="entry name" value="AAA_22"/>
</dbReference>
<feature type="domain" description="ORC1/DEAH AAA+ ATPase" evidence="1">
    <location>
        <begin position="97"/>
        <end position="221"/>
    </location>
</feature>